<keyword evidence="4" id="KW-0812">Transmembrane</keyword>
<keyword evidence="9" id="KW-0472">Membrane</keyword>
<accession>A0A1B6MAS2</accession>
<evidence type="ECO:0008006" key="12">
    <source>
        <dbReference type="Google" id="ProtNLM"/>
    </source>
</evidence>
<proteinExistence type="inferred from homology"/>
<keyword evidence="7" id="KW-1133">Transmembrane helix</keyword>
<reference evidence="11" key="1">
    <citation type="submission" date="2015-11" db="EMBL/GenBank/DDBJ databases">
        <title>De novo transcriptome assembly of four potential Pierce s Disease insect vectors from Arizona vineyards.</title>
        <authorList>
            <person name="Tassone E.E."/>
        </authorList>
    </citation>
    <scope>NUCLEOTIDE SEQUENCE</scope>
</reference>
<dbReference type="InterPro" id="IPR001349">
    <property type="entry name" value="Cyt_c_oxidase_su6a"/>
</dbReference>
<dbReference type="SUPFAM" id="SSF81411">
    <property type="entry name" value="Mitochondrial cytochrome c oxidase subunit VIa"/>
    <property type="match status" value="1"/>
</dbReference>
<evidence type="ECO:0000256" key="4">
    <source>
        <dbReference type="ARBA" id="ARBA00022692"/>
    </source>
</evidence>
<keyword evidence="5" id="KW-0999">Mitochondrion inner membrane</keyword>
<evidence type="ECO:0000313" key="11">
    <source>
        <dbReference type="EMBL" id="JAT33029.1"/>
    </source>
</evidence>
<gene>
    <name evidence="11" type="ORF">g.52832</name>
</gene>
<evidence type="ECO:0000256" key="10">
    <source>
        <dbReference type="RuleBase" id="RU004396"/>
    </source>
</evidence>
<keyword evidence="6" id="KW-0809">Transit peptide</keyword>
<dbReference type="GO" id="GO:0030234">
    <property type="term" value="F:enzyme regulator activity"/>
    <property type="evidence" value="ECO:0007669"/>
    <property type="project" value="TreeGrafter"/>
</dbReference>
<evidence type="ECO:0000256" key="3">
    <source>
        <dbReference type="ARBA" id="ARBA00005553"/>
    </source>
</evidence>
<dbReference type="FunFam" id="4.10.95.10:FF:000001">
    <property type="entry name" value="Cytochrome c oxidase subunit 6A, mitochondrial"/>
    <property type="match status" value="1"/>
</dbReference>
<protein>
    <recommendedName>
        <fullName evidence="12">Cytochrome c oxidase polypeptide VIa</fullName>
    </recommendedName>
</protein>
<evidence type="ECO:0000256" key="2">
    <source>
        <dbReference type="ARBA" id="ARBA00004673"/>
    </source>
</evidence>
<dbReference type="InterPro" id="IPR036418">
    <property type="entry name" value="Cyt_c_oxidase_su6a_sf"/>
</dbReference>
<feature type="non-terminal residue" evidence="11">
    <location>
        <position position="1"/>
    </location>
</feature>
<name>A0A1B6MAS2_9HEMI</name>
<dbReference type="AlphaFoldDB" id="A0A1B6MAS2"/>
<dbReference type="Gene3D" id="4.10.95.10">
    <property type="entry name" value="Cytochrome c oxidase, subunit VIa"/>
    <property type="match status" value="1"/>
</dbReference>
<dbReference type="Pfam" id="PF02046">
    <property type="entry name" value="COX6A"/>
    <property type="match status" value="1"/>
</dbReference>
<comment type="subcellular location">
    <subcellularLocation>
        <location evidence="1">Mitochondrion inner membrane</location>
        <topology evidence="1">Single-pass membrane protein</topology>
    </subcellularLocation>
</comment>
<dbReference type="GO" id="GO:0005743">
    <property type="term" value="C:mitochondrial inner membrane"/>
    <property type="evidence" value="ECO:0007669"/>
    <property type="project" value="UniProtKB-SubCell"/>
</dbReference>
<evidence type="ECO:0000256" key="8">
    <source>
        <dbReference type="ARBA" id="ARBA00023128"/>
    </source>
</evidence>
<dbReference type="PANTHER" id="PTHR11504:SF0">
    <property type="entry name" value="CYTOCHROME C OXIDASE SUBUNIT"/>
    <property type="match status" value="1"/>
</dbReference>
<dbReference type="GO" id="GO:0006123">
    <property type="term" value="P:mitochondrial electron transport, cytochrome c to oxygen"/>
    <property type="evidence" value="ECO:0007669"/>
    <property type="project" value="TreeGrafter"/>
</dbReference>
<evidence type="ECO:0000256" key="1">
    <source>
        <dbReference type="ARBA" id="ARBA00004434"/>
    </source>
</evidence>
<evidence type="ECO:0000256" key="5">
    <source>
        <dbReference type="ARBA" id="ARBA00022792"/>
    </source>
</evidence>
<evidence type="ECO:0000256" key="7">
    <source>
        <dbReference type="ARBA" id="ARBA00022989"/>
    </source>
</evidence>
<evidence type="ECO:0000256" key="9">
    <source>
        <dbReference type="ARBA" id="ARBA00023136"/>
    </source>
</evidence>
<organism evidence="11">
    <name type="scientific">Graphocephala atropunctata</name>
    <dbReference type="NCBI Taxonomy" id="36148"/>
    <lineage>
        <taxon>Eukaryota</taxon>
        <taxon>Metazoa</taxon>
        <taxon>Ecdysozoa</taxon>
        <taxon>Arthropoda</taxon>
        <taxon>Hexapoda</taxon>
        <taxon>Insecta</taxon>
        <taxon>Pterygota</taxon>
        <taxon>Neoptera</taxon>
        <taxon>Paraneoptera</taxon>
        <taxon>Hemiptera</taxon>
        <taxon>Auchenorrhyncha</taxon>
        <taxon>Membracoidea</taxon>
        <taxon>Cicadellidae</taxon>
        <taxon>Cicadellinae</taxon>
        <taxon>Cicadellini</taxon>
        <taxon>Graphocephala</taxon>
    </lineage>
</organism>
<comment type="similarity">
    <text evidence="3 10">Belongs to the cytochrome c oxidase subunit 6A family.</text>
</comment>
<keyword evidence="8" id="KW-0496">Mitochondrion</keyword>
<comment type="pathway">
    <text evidence="2">Energy metabolism; oxidative phosphorylation.</text>
</comment>
<dbReference type="PANTHER" id="PTHR11504">
    <property type="entry name" value="CYTOCHROME C OXIDASE POLYPEPTIDE VIA"/>
    <property type="match status" value="1"/>
</dbReference>
<sequence>GTPEELEGYIFFFFSYDDLTCSSSVKMAGLASFVLRKQFSTSSRRLMSHGGTPEELEAGVKLWKNLSLFVGIPAVGLCMVNTVISTKEEDHTPPEFHAYEHMRMRTKRFPWGDGNHSLFHNPHANALPNGYEVDIHAHH</sequence>
<dbReference type="EMBL" id="GEBQ01006948">
    <property type="protein sequence ID" value="JAT33029.1"/>
    <property type="molecule type" value="Transcribed_RNA"/>
</dbReference>
<evidence type="ECO:0000256" key="6">
    <source>
        <dbReference type="ARBA" id="ARBA00022946"/>
    </source>
</evidence>